<protein>
    <submittedName>
        <fullName evidence="4">Alkaline phosphatase D</fullName>
    </submittedName>
</protein>
<dbReference type="Proteomes" id="UP000293671">
    <property type="component" value="Unassembled WGS sequence"/>
</dbReference>
<dbReference type="InterPro" id="IPR032093">
    <property type="entry name" value="PhoD_N"/>
</dbReference>
<proteinExistence type="predicted"/>
<dbReference type="InterPro" id="IPR038607">
    <property type="entry name" value="PhoD-like_sf"/>
</dbReference>
<dbReference type="PANTHER" id="PTHR43606">
    <property type="entry name" value="PHOSPHATASE, PUTATIVE (AFU_ORTHOLOGUE AFUA_6G08710)-RELATED"/>
    <property type="match status" value="1"/>
</dbReference>
<sequence length="536" mass="58521">MNRRRFLQQGATGMTCGVLGRRAAAMAMSLLFAPRGLAEDTGATTRPRLDADPFTLGVASGLAGGARVVLWTRLAPSPREPWGGMAPEPVALHWQLADDEGFTRIVREGQALARPEHAHSVHVALDALATDRFYYYRFLVGDAVSPVGRTRTPPAPDADVARLRVALASCQHYEQGAYAAHADLARRDVDLVLFAGDYIYEGSNPRFVVRPHEAGLPRDLEAYRQRHVTYRLDPNLQAVHAAHPWLLVWDDHEVENDYAGLAGSRGEVVDEASFLALRTAAYKAYFEHLPVAPDLLTIGAPGGLRGQLPWGQLADLWTLDGRQFRSVQACNPPGRAGGRALVNCGELNDERRTVFGAEQERWIAEELAASRRGWRVVAQGTQLAPAGIEAPMLGRSIYSDGWDGYPRARERLLQAFAGAPGGDVVCLGGDVHRHVAARLRLDPADTRSPVIASEFCCSSISSRGLPEAAAALMRRSNPDLLHARGDERGYALLEFTPRELRCDFMATAFPAVEGATLHRQARYVVERGLAGPQRDA</sequence>
<evidence type="ECO:0000259" key="3">
    <source>
        <dbReference type="Pfam" id="PF16655"/>
    </source>
</evidence>
<dbReference type="Gene3D" id="3.60.21.70">
    <property type="entry name" value="PhoD-like phosphatase"/>
    <property type="match status" value="1"/>
</dbReference>
<dbReference type="InterPro" id="IPR029052">
    <property type="entry name" value="Metallo-depent_PP-like"/>
</dbReference>
<dbReference type="InterPro" id="IPR052900">
    <property type="entry name" value="Phospholipid_Metab_Enz"/>
</dbReference>
<gene>
    <name evidence="4" type="ORF">EV670_1461</name>
</gene>
<comment type="caution">
    <text evidence="4">The sequence shown here is derived from an EMBL/GenBank/DDBJ whole genome shotgun (WGS) entry which is preliminary data.</text>
</comment>
<dbReference type="RefSeq" id="WP_242616872.1">
    <property type="nucleotide sequence ID" value="NZ_SHKP01000005.1"/>
</dbReference>
<dbReference type="Pfam" id="PF09423">
    <property type="entry name" value="PhoD"/>
    <property type="match status" value="1"/>
</dbReference>
<dbReference type="SUPFAM" id="SSF56300">
    <property type="entry name" value="Metallo-dependent phosphatases"/>
    <property type="match status" value="1"/>
</dbReference>
<dbReference type="Pfam" id="PF16655">
    <property type="entry name" value="PhoD_N"/>
    <property type="match status" value="1"/>
</dbReference>
<accession>A0A4Q7VWR3</accession>
<keyword evidence="5" id="KW-1185">Reference proteome</keyword>
<dbReference type="CDD" id="cd07389">
    <property type="entry name" value="MPP_PhoD"/>
    <property type="match status" value="1"/>
</dbReference>
<feature type="domain" description="Phospholipase D N-terminal" evidence="3">
    <location>
        <begin position="56"/>
        <end position="152"/>
    </location>
</feature>
<dbReference type="EMBL" id="SHKP01000005">
    <property type="protein sequence ID" value="RZU00749.1"/>
    <property type="molecule type" value="Genomic_DNA"/>
</dbReference>
<dbReference type="PANTHER" id="PTHR43606:SF2">
    <property type="entry name" value="ALKALINE PHOSPHATASE FAMILY PROTEIN (AFU_ORTHOLOGUE AFUA_5G03860)"/>
    <property type="match status" value="1"/>
</dbReference>
<evidence type="ECO:0000256" key="1">
    <source>
        <dbReference type="SAM" id="SignalP"/>
    </source>
</evidence>
<evidence type="ECO:0000313" key="4">
    <source>
        <dbReference type="EMBL" id="RZU00749.1"/>
    </source>
</evidence>
<dbReference type="InterPro" id="IPR018946">
    <property type="entry name" value="PhoD-like_MPP"/>
</dbReference>
<name>A0A4Q7VWR3_9BURK</name>
<feature type="chain" id="PRO_5020882344" evidence="1">
    <location>
        <begin position="39"/>
        <end position="536"/>
    </location>
</feature>
<keyword evidence="1" id="KW-0732">Signal</keyword>
<reference evidence="4 5" key="1">
    <citation type="submission" date="2019-02" db="EMBL/GenBank/DDBJ databases">
        <title>Genomic Encyclopedia of Type Strains, Phase IV (KMG-IV): sequencing the most valuable type-strain genomes for metagenomic binning, comparative biology and taxonomic classification.</title>
        <authorList>
            <person name="Goeker M."/>
        </authorList>
    </citation>
    <scope>NUCLEOTIDE SEQUENCE [LARGE SCALE GENOMIC DNA]</scope>
    <source>
        <strain evidence="4 5">DSM 19570</strain>
    </source>
</reference>
<feature type="domain" description="PhoD-like phosphatase metallophosphatase" evidence="2">
    <location>
        <begin position="166"/>
        <end position="504"/>
    </location>
</feature>
<dbReference type="AlphaFoldDB" id="A0A4Q7VWR3"/>
<organism evidence="4 5">
    <name type="scientific">Rivibacter subsaxonicus</name>
    <dbReference type="NCBI Taxonomy" id="457575"/>
    <lineage>
        <taxon>Bacteria</taxon>
        <taxon>Pseudomonadati</taxon>
        <taxon>Pseudomonadota</taxon>
        <taxon>Betaproteobacteria</taxon>
        <taxon>Burkholderiales</taxon>
        <taxon>Rivibacter</taxon>
    </lineage>
</organism>
<dbReference type="Gene3D" id="2.60.40.380">
    <property type="entry name" value="Purple acid phosphatase-like, N-terminal"/>
    <property type="match status" value="1"/>
</dbReference>
<feature type="signal peptide" evidence="1">
    <location>
        <begin position="1"/>
        <end position="38"/>
    </location>
</feature>
<evidence type="ECO:0000259" key="2">
    <source>
        <dbReference type="Pfam" id="PF09423"/>
    </source>
</evidence>
<evidence type="ECO:0000313" key="5">
    <source>
        <dbReference type="Proteomes" id="UP000293671"/>
    </source>
</evidence>